<dbReference type="Pfam" id="PF01545">
    <property type="entry name" value="Cation_efflux"/>
    <property type="match status" value="1"/>
</dbReference>
<proteinExistence type="predicted"/>
<keyword evidence="2" id="KW-0813">Transport</keyword>
<dbReference type="PANTHER" id="PTHR43840">
    <property type="entry name" value="MITOCHONDRIAL METAL TRANSPORTER 1-RELATED"/>
    <property type="match status" value="1"/>
</dbReference>
<feature type="transmembrane region" description="Helical" evidence="6">
    <location>
        <begin position="274"/>
        <end position="294"/>
    </location>
</feature>
<dbReference type="Gene3D" id="1.20.1510.10">
    <property type="entry name" value="Cation efflux protein transmembrane domain"/>
    <property type="match status" value="1"/>
</dbReference>
<keyword evidence="3 6" id="KW-0812">Transmembrane</keyword>
<dbReference type="EMBL" id="GDID01001567">
    <property type="protein sequence ID" value="JAP95039.1"/>
    <property type="molecule type" value="Transcribed_RNA"/>
</dbReference>
<evidence type="ECO:0000313" key="8">
    <source>
        <dbReference type="EMBL" id="JAP95039.1"/>
    </source>
</evidence>
<sequence>IPYVPQIPANLQQVTVFNQNQNQKYNISQECNCGKQRLSIKNCPHMQNSAFEKVYNETVYKLNHISQLGLEDTNTLKTEMFSKLIKILEQTYCDFTTLQQDNLSDDSEIQKLYTAPVSQIRCHIYNDLQLWFPDDYAEHFALQKKQKREKEAKFLVIASFSVVILLLLLKVIAIVSSNSMALMTSLMDTALDVCSGVVLLLTLFFAKKGVPHDEFKNLTRSPLPFKFVYGLRFEALGVLCFAVMMGTISAVLIGESFMSIVEISSGKGDVTLDTYTIVVMAFNILIKLALFIWCHIAQKRSDILVSALQTYRDDHRNDTMSNSIGLIGVCLAKYLGGYWALCDPIAAIILSLYILYNWSKTAMENLRQMAGEHCETKQIQLELVRLIYQFQNIDEIEKIIQFMVYQSGERKTLEMRITLKQMSVIKAGKIMSEITQMYEKEEGIERCFVHLGE</sequence>
<keyword evidence="4 6" id="KW-1133">Transmembrane helix</keyword>
<feature type="non-terminal residue" evidence="8">
    <location>
        <position position="1"/>
    </location>
</feature>
<feature type="transmembrane region" description="Helical" evidence="6">
    <location>
        <begin position="181"/>
        <end position="206"/>
    </location>
</feature>
<evidence type="ECO:0000259" key="7">
    <source>
        <dbReference type="Pfam" id="PF01545"/>
    </source>
</evidence>
<gene>
    <name evidence="8" type="ORF">TPC1_12091</name>
</gene>
<evidence type="ECO:0000256" key="5">
    <source>
        <dbReference type="ARBA" id="ARBA00023136"/>
    </source>
</evidence>
<name>A0A146KIG1_9EUKA</name>
<feature type="transmembrane region" description="Helical" evidence="6">
    <location>
        <begin position="338"/>
        <end position="358"/>
    </location>
</feature>
<evidence type="ECO:0000256" key="4">
    <source>
        <dbReference type="ARBA" id="ARBA00022989"/>
    </source>
</evidence>
<evidence type="ECO:0000256" key="3">
    <source>
        <dbReference type="ARBA" id="ARBA00022692"/>
    </source>
</evidence>
<dbReference type="GO" id="GO:0016020">
    <property type="term" value="C:membrane"/>
    <property type="evidence" value="ECO:0007669"/>
    <property type="project" value="UniProtKB-SubCell"/>
</dbReference>
<feature type="transmembrane region" description="Helical" evidence="6">
    <location>
        <begin position="227"/>
        <end position="254"/>
    </location>
</feature>
<dbReference type="GO" id="GO:0008324">
    <property type="term" value="F:monoatomic cation transmembrane transporter activity"/>
    <property type="evidence" value="ECO:0007669"/>
    <property type="project" value="InterPro"/>
</dbReference>
<comment type="subcellular location">
    <subcellularLocation>
        <location evidence="1">Membrane</location>
        <topology evidence="1">Multi-pass membrane protein</topology>
    </subcellularLocation>
</comment>
<evidence type="ECO:0000256" key="1">
    <source>
        <dbReference type="ARBA" id="ARBA00004141"/>
    </source>
</evidence>
<protein>
    <submittedName>
        <fullName evidence="8">Cation efflux family protein</fullName>
    </submittedName>
</protein>
<accession>A0A146KIG1</accession>
<dbReference type="SUPFAM" id="SSF161111">
    <property type="entry name" value="Cation efflux protein transmembrane domain-like"/>
    <property type="match status" value="1"/>
</dbReference>
<feature type="domain" description="Cation efflux protein transmembrane" evidence="7">
    <location>
        <begin position="156"/>
        <end position="368"/>
    </location>
</feature>
<reference evidence="8" key="1">
    <citation type="submission" date="2015-07" db="EMBL/GenBank/DDBJ databases">
        <title>Adaptation to a free-living lifestyle via gene acquisitions in the diplomonad Trepomonas sp. PC1.</title>
        <authorList>
            <person name="Xu F."/>
            <person name="Jerlstrom-Hultqvist J."/>
            <person name="Kolisko M."/>
            <person name="Simpson A.G.B."/>
            <person name="Roger A.J."/>
            <person name="Svard S.G."/>
            <person name="Andersson J.O."/>
        </authorList>
    </citation>
    <scope>NUCLEOTIDE SEQUENCE</scope>
    <source>
        <strain evidence="8">PC1</strain>
    </source>
</reference>
<dbReference type="PANTHER" id="PTHR43840:SF13">
    <property type="entry name" value="CATION EFFLUX PROTEIN CYTOPLASMIC DOMAIN-CONTAINING PROTEIN"/>
    <property type="match status" value="1"/>
</dbReference>
<dbReference type="AlphaFoldDB" id="A0A146KIG1"/>
<dbReference type="InterPro" id="IPR058533">
    <property type="entry name" value="Cation_efflux_TM"/>
</dbReference>
<dbReference type="InterPro" id="IPR050291">
    <property type="entry name" value="CDF_Transporter"/>
</dbReference>
<evidence type="ECO:0000256" key="6">
    <source>
        <dbReference type="SAM" id="Phobius"/>
    </source>
</evidence>
<keyword evidence="5 6" id="KW-0472">Membrane</keyword>
<feature type="transmembrane region" description="Helical" evidence="6">
    <location>
        <begin position="154"/>
        <end position="175"/>
    </location>
</feature>
<evidence type="ECO:0000256" key="2">
    <source>
        <dbReference type="ARBA" id="ARBA00022448"/>
    </source>
</evidence>
<organism evidence="8">
    <name type="scientific">Trepomonas sp. PC1</name>
    <dbReference type="NCBI Taxonomy" id="1076344"/>
    <lineage>
        <taxon>Eukaryota</taxon>
        <taxon>Metamonada</taxon>
        <taxon>Diplomonadida</taxon>
        <taxon>Hexamitidae</taxon>
        <taxon>Hexamitinae</taxon>
        <taxon>Trepomonas</taxon>
    </lineage>
</organism>
<dbReference type="InterPro" id="IPR027469">
    <property type="entry name" value="Cation_efflux_TMD_sf"/>
</dbReference>